<gene>
    <name evidence="2" type="primary">106059036</name>
</gene>
<reference evidence="2" key="1">
    <citation type="submission" date="2020-05" db="UniProtKB">
        <authorList>
            <consortium name="EnsemblMetazoa"/>
        </authorList>
    </citation>
    <scope>IDENTIFICATION</scope>
    <source>
        <strain evidence="2">BB02</strain>
    </source>
</reference>
<accession>A0A2C9KQZ8</accession>
<dbReference type="InterPro" id="IPR007110">
    <property type="entry name" value="Ig-like_dom"/>
</dbReference>
<dbReference type="Proteomes" id="UP000076420">
    <property type="component" value="Unassembled WGS sequence"/>
</dbReference>
<dbReference type="KEGG" id="bgt:106059036"/>
<dbReference type="VEuPathDB" id="VectorBase:BGLAX_039788"/>
<name>A0A2C9KQZ8_BIOGL</name>
<feature type="domain" description="Ig-like" evidence="1">
    <location>
        <begin position="98"/>
        <end position="128"/>
    </location>
</feature>
<dbReference type="EnsemblMetazoa" id="BGLB022560-RA">
    <property type="protein sequence ID" value="BGLB022560-PA"/>
    <property type="gene ID" value="BGLB022560"/>
</dbReference>
<evidence type="ECO:0000259" key="1">
    <source>
        <dbReference type="PROSITE" id="PS50835"/>
    </source>
</evidence>
<dbReference type="VEuPathDB" id="VectorBase:BGLB022560"/>
<protein>
    <recommendedName>
        <fullName evidence="1">Ig-like domain-containing protein</fullName>
    </recommendedName>
</protein>
<evidence type="ECO:0000313" key="2">
    <source>
        <dbReference type="EnsemblMetazoa" id="BGLB022560-PA"/>
    </source>
</evidence>
<dbReference type="PROSITE" id="PS50835">
    <property type="entry name" value="IG_LIKE"/>
    <property type="match status" value="1"/>
</dbReference>
<organism evidence="2 3">
    <name type="scientific">Biomphalaria glabrata</name>
    <name type="common">Bloodfluke planorb</name>
    <name type="synonym">Freshwater snail</name>
    <dbReference type="NCBI Taxonomy" id="6526"/>
    <lineage>
        <taxon>Eukaryota</taxon>
        <taxon>Metazoa</taxon>
        <taxon>Spiralia</taxon>
        <taxon>Lophotrochozoa</taxon>
        <taxon>Mollusca</taxon>
        <taxon>Gastropoda</taxon>
        <taxon>Heterobranchia</taxon>
        <taxon>Euthyneura</taxon>
        <taxon>Panpulmonata</taxon>
        <taxon>Hygrophila</taxon>
        <taxon>Lymnaeoidea</taxon>
        <taxon>Planorbidae</taxon>
        <taxon>Biomphalaria</taxon>
    </lineage>
</organism>
<evidence type="ECO:0000313" key="3">
    <source>
        <dbReference type="Proteomes" id="UP000076420"/>
    </source>
</evidence>
<dbReference type="AlphaFoldDB" id="A0A2C9KQZ8"/>
<sequence>MDTGQWCEKSSADQQQKHTYTKHYCNQSPMENLRGSSISSHGSSQSINKRSSHYIFPSWRPSHHDCHVTHGGAGWTTTTYLVILLALVSVNTISGQNPTINSSYIYQEGTDITLNCSTQSSSDVTLNWSWSYSPTYYTIENGTFSTG</sequence>
<proteinExistence type="predicted"/>